<dbReference type="PANTHER" id="PTHR11895">
    <property type="entry name" value="TRANSAMIDASE"/>
    <property type="match status" value="1"/>
</dbReference>
<dbReference type="SUPFAM" id="SSF75304">
    <property type="entry name" value="Amidase signature (AS) enzymes"/>
    <property type="match status" value="1"/>
</dbReference>
<feature type="domain" description="Amidase" evidence="3">
    <location>
        <begin position="25"/>
        <end position="443"/>
    </location>
</feature>
<keyword evidence="5" id="KW-1185">Reference proteome</keyword>
<dbReference type="Proteomes" id="UP001235269">
    <property type="component" value="Unassembled WGS sequence"/>
</dbReference>
<sequence length="467" mass="48817">MTLDHPASLKQAAEAIRSGAISSEEMTRAALSRAKASQRRLNAFIEIDEDHALSSARQADAARATGRNTGLLHGLPLAHKDMFDEAGRITGCGSLIRAGHVAMGTSTVLARLGQAGSFSIGRLNMSEFAMGPTGHNHHHGRAINPIDPERITGGSSSGSGAAVGAGVVLAALGSDTGGSIRLPAACCGTVGIKPTQGRVSRHGAMPLSFSQDCIGPLATGVEDAWLILSLISGPDGHDPTCLDAPLRPLLDGVKGLRIGLAKGPLLQSLSDEVGEAVQSAARVLEGEGAELADAPFSHLEAVTELANAVAMTEAAAVHFDGMRKEPERFGPQVRMRLSQGLAIPGPLYVRALQIRSVMLARFLEQSFAASDVLILPAMPFVAPLDRDVDVGAGSRMNEVISAMTSLTRPFSYLGLPVVTLPVASSRERLPIALQVVARPWREDLAVSVARHLERVLALSPFTLKAAA</sequence>
<accession>A0ABU0IEV3</accession>
<dbReference type="RefSeq" id="WP_307158945.1">
    <property type="nucleotide sequence ID" value="NZ_JAUSWH010000010.1"/>
</dbReference>
<evidence type="ECO:0000256" key="1">
    <source>
        <dbReference type="ARBA" id="ARBA00003871"/>
    </source>
</evidence>
<evidence type="ECO:0000256" key="2">
    <source>
        <dbReference type="ARBA" id="ARBA00021874"/>
    </source>
</evidence>
<dbReference type="InterPro" id="IPR000120">
    <property type="entry name" value="Amidase"/>
</dbReference>
<reference evidence="4 5" key="1">
    <citation type="submission" date="2023-07" db="EMBL/GenBank/DDBJ databases">
        <title>Genomic Encyclopedia of Type Strains, Phase IV (KMG-IV): sequencing the most valuable type-strain genomes for metagenomic binning, comparative biology and taxonomic classification.</title>
        <authorList>
            <person name="Goeker M."/>
        </authorList>
    </citation>
    <scope>NUCLEOTIDE SEQUENCE [LARGE SCALE GENOMIC DNA]</scope>
    <source>
        <strain evidence="4 5">DSM 100301</strain>
    </source>
</reference>
<proteinExistence type="predicted"/>
<dbReference type="Pfam" id="PF01425">
    <property type="entry name" value="Amidase"/>
    <property type="match status" value="1"/>
</dbReference>
<organism evidence="4 5">
    <name type="scientific">Rhizobium paknamense</name>
    <dbReference type="NCBI Taxonomy" id="1206817"/>
    <lineage>
        <taxon>Bacteria</taxon>
        <taxon>Pseudomonadati</taxon>
        <taxon>Pseudomonadota</taxon>
        <taxon>Alphaproteobacteria</taxon>
        <taxon>Hyphomicrobiales</taxon>
        <taxon>Rhizobiaceae</taxon>
        <taxon>Rhizobium/Agrobacterium group</taxon>
        <taxon>Rhizobium</taxon>
    </lineage>
</organism>
<dbReference type="InterPro" id="IPR023631">
    <property type="entry name" value="Amidase_dom"/>
</dbReference>
<comment type="caution">
    <text evidence="4">The sequence shown here is derived from an EMBL/GenBank/DDBJ whole genome shotgun (WGS) entry which is preliminary data.</text>
</comment>
<gene>
    <name evidence="4" type="ORF">QO005_003107</name>
</gene>
<comment type="function">
    <text evidence="1">Hydrolyzes indole-3-acetamide (IAM) into indole-3-acetic acid (IAA).</text>
</comment>
<evidence type="ECO:0000259" key="3">
    <source>
        <dbReference type="Pfam" id="PF01425"/>
    </source>
</evidence>
<dbReference type="Gene3D" id="3.90.1300.10">
    <property type="entry name" value="Amidase signature (AS) domain"/>
    <property type="match status" value="1"/>
</dbReference>
<keyword evidence="4" id="KW-0436">Ligase</keyword>
<dbReference type="PANTHER" id="PTHR11895:SF176">
    <property type="entry name" value="AMIDASE AMID-RELATED"/>
    <property type="match status" value="1"/>
</dbReference>
<dbReference type="GO" id="GO:0050567">
    <property type="term" value="F:glutaminyl-tRNA synthase (glutamine-hydrolyzing) activity"/>
    <property type="evidence" value="ECO:0007669"/>
    <property type="project" value="UniProtKB-EC"/>
</dbReference>
<dbReference type="PROSITE" id="PS00571">
    <property type="entry name" value="AMIDASES"/>
    <property type="match status" value="1"/>
</dbReference>
<dbReference type="GO" id="GO:0050566">
    <property type="term" value="F:asparaginyl-tRNA synthase (glutamine-hydrolyzing) activity"/>
    <property type="evidence" value="ECO:0007669"/>
    <property type="project" value="UniProtKB-EC"/>
</dbReference>
<protein>
    <recommendedName>
        <fullName evidence="2">Indoleacetamide hydrolase</fullName>
    </recommendedName>
</protein>
<dbReference type="InterPro" id="IPR036928">
    <property type="entry name" value="AS_sf"/>
</dbReference>
<dbReference type="EMBL" id="JAUSWH010000010">
    <property type="protein sequence ID" value="MDQ0456762.1"/>
    <property type="molecule type" value="Genomic_DNA"/>
</dbReference>
<name>A0ABU0IEV3_9HYPH</name>
<dbReference type="InterPro" id="IPR020556">
    <property type="entry name" value="Amidase_CS"/>
</dbReference>
<evidence type="ECO:0000313" key="5">
    <source>
        <dbReference type="Proteomes" id="UP001235269"/>
    </source>
</evidence>
<evidence type="ECO:0000313" key="4">
    <source>
        <dbReference type="EMBL" id="MDQ0456762.1"/>
    </source>
</evidence>